<organism evidence="1 2">
    <name type="scientific">Dentiscutata heterogama</name>
    <dbReference type="NCBI Taxonomy" id="1316150"/>
    <lineage>
        <taxon>Eukaryota</taxon>
        <taxon>Fungi</taxon>
        <taxon>Fungi incertae sedis</taxon>
        <taxon>Mucoromycota</taxon>
        <taxon>Glomeromycotina</taxon>
        <taxon>Glomeromycetes</taxon>
        <taxon>Diversisporales</taxon>
        <taxon>Gigasporaceae</taxon>
        <taxon>Dentiscutata</taxon>
    </lineage>
</organism>
<comment type="caution">
    <text evidence="1">The sequence shown here is derived from an EMBL/GenBank/DDBJ whole genome shotgun (WGS) entry which is preliminary data.</text>
</comment>
<reference evidence="1" key="1">
    <citation type="submission" date="2021-06" db="EMBL/GenBank/DDBJ databases">
        <authorList>
            <person name="Kallberg Y."/>
            <person name="Tangrot J."/>
            <person name="Rosling A."/>
        </authorList>
    </citation>
    <scope>NUCLEOTIDE SEQUENCE</scope>
    <source>
        <strain evidence="1">IL203A</strain>
    </source>
</reference>
<evidence type="ECO:0000313" key="2">
    <source>
        <dbReference type="Proteomes" id="UP000789702"/>
    </source>
</evidence>
<dbReference type="EMBL" id="CAJVPU010028684">
    <property type="protein sequence ID" value="CAG8708034.1"/>
    <property type="molecule type" value="Genomic_DNA"/>
</dbReference>
<feature type="non-terminal residue" evidence="1">
    <location>
        <position position="1"/>
    </location>
</feature>
<keyword evidence="2" id="KW-1185">Reference proteome</keyword>
<name>A0ACA9PLF8_9GLOM</name>
<proteinExistence type="predicted"/>
<dbReference type="Proteomes" id="UP000789702">
    <property type="component" value="Unassembled WGS sequence"/>
</dbReference>
<protein>
    <submittedName>
        <fullName evidence="1">7360_t:CDS:1</fullName>
    </submittedName>
</protein>
<evidence type="ECO:0000313" key="1">
    <source>
        <dbReference type="EMBL" id="CAG8708034.1"/>
    </source>
</evidence>
<sequence length="219" mass="23992">QALLSNGQILYFPSEPSSTLYTSNDTTMTSILSYNIIANSWKLINTTGQVPSIRSDYTAVSIVLNTSNYAWSTPSEVNPVGPLTSHTATMVNNYMIASFGINVTERNFDKQNNKNVYKLDISDPLTYKWSLLSYYNDSLTVSIPSLIPLPTPGITNDAKSTFNSSSDNSSSNNLPIIIGITAGILLIVILSFGGFLLYKRNRAKTKYIPTPGSNQLLDL</sequence>
<accession>A0ACA9PLF8</accession>
<gene>
    <name evidence="1" type="ORF">DHETER_LOCUS12101</name>
</gene>